<name>A0AAE3HM78_9GAMM</name>
<dbReference type="SMART" id="SM00267">
    <property type="entry name" value="GGDEF"/>
    <property type="match status" value="1"/>
</dbReference>
<feature type="domain" description="EAL" evidence="5">
    <location>
        <begin position="1246"/>
        <end position="1501"/>
    </location>
</feature>
<proteinExistence type="predicted"/>
<dbReference type="InterPro" id="IPR043128">
    <property type="entry name" value="Rev_trsase/Diguanyl_cyclase"/>
</dbReference>
<accession>A0AAE3HM78</accession>
<dbReference type="Pfam" id="PF13426">
    <property type="entry name" value="PAS_9"/>
    <property type="match status" value="1"/>
</dbReference>
<dbReference type="EMBL" id="JANUCT010000009">
    <property type="protein sequence ID" value="MCS3903547.1"/>
    <property type="molecule type" value="Genomic_DNA"/>
</dbReference>
<dbReference type="InterPro" id="IPR000160">
    <property type="entry name" value="GGDEF_dom"/>
</dbReference>
<dbReference type="PROSITE" id="PS50112">
    <property type="entry name" value="PAS"/>
    <property type="match status" value="3"/>
</dbReference>
<dbReference type="InterPro" id="IPR000014">
    <property type="entry name" value="PAS"/>
</dbReference>
<dbReference type="NCBIfam" id="TIGR00229">
    <property type="entry name" value="sensory_box"/>
    <property type="match status" value="3"/>
</dbReference>
<evidence type="ECO:0000256" key="2">
    <source>
        <dbReference type="SAM" id="Coils"/>
    </source>
</evidence>
<evidence type="ECO:0000259" key="3">
    <source>
        <dbReference type="PROSITE" id="PS50112"/>
    </source>
</evidence>
<feature type="domain" description="PAS" evidence="3">
    <location>
        <begin position="958"/>
        <end position="995"/>
    </location>
</feature>
<dbReference type="Pfam" id="PF00563">
    <property type="entry name" value="EAL"/>
    <property type="match status" value="1"/>
</dbReference>
<dbReference type="SUPFAM" id="SSF55781">
    <property type="entry name" value="GAF domain-like"/>
    <property type="match status" value="3"/>
</dbReference>
<comment type="caution">
    <text evidence="7">The sequence shown here is derived from an EMBL/GenBank/DDBJ whole genome shotgun (WGS) entry which is preliminary data.</text>
</comment>
<feature type="domain" description="PAS" evidence="3">
    <location>
        <begin position="168"/>
        <end position="243"/>
    </location>
</feature>
<dbReference type="RefSeq" id="WP_259055385.1">
    <property type="nucleotide sequence ID" value="NZ_JANUCT010000009.1"/>
</dbReference>
<dbReference type="PANTHER" id="PTHR44757:SF2">
    <property type="entry name" value="BIOFILM ARCHITECTURE MAINTENANCE PROTEIN MBAA"/>
    <property type="match status" value="1"/>
</dbReference>
<evidence type="ECO:0000256" key="1">
    <source>
        <dbReference type="ARBA" id="ARBA00001946"/>
    </source>
</evidence>
<dbReference type="Pfam" id="PF08447">
    <property type="entry name" value="PAS_3"/>
    <property type="match status" value="2"/>
</dbReference>
<dbReference type="InterPro" id="IPR003018">
    <property type="entry name" value="GAF"/>
</dbReference>
<dbReference type="Gene3D" id="3.20.20.450">
    <property type="entry name" value="EAL domain"/>
    <property type="match status" value="1"/>
</dbReference>
<dbReference type="NCBIfam" id="TIGR00254">
    <property type="entry name" value="GGDEF"/>
    <property type="match status" value="1"/>
</dbReference>
<dbReference type="SUPFAM" id="SSF141868">
    <property type="entry name" value="EAL domain-like"/>
    <property type="match status" value="1"/>
</dbReference>
<protein>
    <submittedName>
        <fullName evidence="7">Diguanylate cyclase (GGDEF)-like protein/PAS domain S-box-containing protein</fullName>
    </submittedName>
</protein>
<dbReference type="PROSITE" id="PS50883">
    <property type="entry name" value="EAL"/>
    <property type="match status" value="1"/>
</dbReference>
<keyword evidence="8" id="KW-1185">Reference proteome</keyword>
<reference evidence="7" key="1">
    <citation type="submission" date="2022-08" db="EMBL/GenBank/DDBJ databases">
        <title>Genomic Encyclopedia of Type Strains, Phase III (KMG-III): the genomes of soil and plant-associated and newly described type strains.</title>
        <authorList>
            <person name="Whitman W."/>
        </authorList>
    </citation>
    <scope>NUCLEOTIDE SEQUENCE</scope>
    <source>
        <strain evidence="7">HMT 1</strain>
    </source>
</reference>
<dbReference type="Gene3D" id="3.30.70.270">
    <property type="match status" value="1"/>
</dbReference>
<dbReference type="InterPro" id="IPR052155">
    <property type="entry name" value="Biofilm_reg_signaling"/>
</dbReference>
<dbReference type="CDD" id="cd01948">
    <property type="entry name" value="EAL"/>
    <property type="match status" value="1"/>
</dbReference>
<dbReference type="Gene3D" id="3.30.450.40">
    <property type="match status" value="2"/>
</dbReference>
<dbReference type="Pfam" id="PF13185">
    <property type="entry name" value="GAF_2"/>
    <property type="match status" value="1"/>
</dbReference>
<dbReference type="SMART" id="SM00091">
    <property type="entry name" value="PAS"/>
    <property type="match status" value="4"/>
</dbReference>
<dbReference type="CDD" id="cd00130">
    <property type="entry name" value="PAS"/>
    <property type="match status" value="3"/>
</dbReference>
<feature type="domain" description="PAS" evidence="3">
    <location>
        <begin position="487"/>
        <end position="559"/>
    </location>
</feature>
<organism evidence="7 8">
    <name type="scientific">Methylohalomonas lacus</name>
    <dbReference type="NCBI Taxonomy" id="398773"/>
    <lineage>
        <taxon>Bacteria</taxon>
        <taxon>Pseudomonadati</taxon>
        <taxon>Pseudomonadota</taxon>
        <taxon>Gammaproteobacteria</taxon>
        <taxon>Methylohalomonadales</taxon>
        <taxon>Methylohalomonadaceae</taxon>
        <taxon>Methylohalomonas</taxon>
    </lineage>
</organism>
<dbReference type="SMART" id="SM00086">
    <property type="entry name" value="PAC"/>
    <property type="match status" value="3"/>
</dbReference>
<dbReference type="SUPFAM" id="SSF55073">
    <property type="entry name" value="Nucleotide cyclase"/>
    <property type="match status" value="1"/>
</dbReference>
<dbReference type="Pfam" id="PF01590">
    <property type="entry name" value="GAF"/>
    <property type="match status" value="1"/>
</dbReference>
<evidence type="ECO:0000313" key="8">
    <source>
        <dbReference type="Proteomes" id="UP001204445"/>
    </source>
</evidence>
<dbReference type="InterPro" id="IPR029787">
    <property type="entry name" value="Nucleotide_cyclase"/>
</dbReference>
<keyword evidence="2" id="KW-0175">Coiled coil</keyword>
<dbReference type="PANTHER" id="PTHR44757">
    <property type="entry name" value="DIGUANYLATE CYCLASE DGCP"/>
    <property type="match status" value="1"/>
</dbReference>
<dbReference type="InterPro" id="IPR035919">
    <property type="entry name" value="EAL_sf"/>
</dbReference>
<evidence type="ECO:0000259" key="6">
    <source>
        <dbReference type="PROSITE" id="PS50887"/>
    </source>
</evidence>
<dbReference type="Pfam" id="PF00990">
    <property type="entry name" value="GGDEF"/>
    <property type="match status" value="1"/>
</dbReference>
<dbReference type="InterPro" id="IPR001633">
    <property type="entry name" value="EAL_dom"/>
</dbReference>
<dbReference type="InterPro" id="IPR035965">
    <property type="entry name" value="PAS-like_dom_sf"/>
</dbReference>
<feature type="coiled-coil region" evidence="2">
    <location>
        <begin position="289"/>
        <end position="316"/>
    </location>
</feature>
<feature type="domain" description="PAC" evidence="4">
    <location>
        <begin position="563"/>
        <end position="615"/>
    </location>
</feature>
<dbReference type="GO" id="GO:0003824">
    <property type="term" value="F:catalytic activity"/>
    <property type="evidence" value="ECO:0007669"/>
    <property type="project" value="UniProtKB-ARBA"/>
</dbReference>
<gene>
    <name evidence="7" type="ORF">J2T55_001573</name>
</gene>
<evidence type="ECO:0000313" key="7">
    <source>
        <dbReference type="EMBL" id="MCS3903547.1"/>
    </source>
</evidence>
<dbReference type="InterPro" id="IPR013655">
    <property type="entry name" value="PAS_fold_3"/>
</dbReference>
<dbReference type="PROSITE" id="PS50887">
    <property type="entry name" value="GGDEF"/>
    <property type="match status" value="1"/>
</dbReference>
<dbReference type="FunFam" id="3.30.70.270:FF:000001">
    <property type="entry name" value="Diguanylate cyclase domain protein"/>
    <property type="match status" value="1"/>
</dbReference>
<dbReference type="PROSITE" id="PS50113">
    <property type="entry name" value="PAC"/>
    <property type="match status" value="1"/>
</dbReference>
<feature type="domain" description="GGDEF" evidence="6">
    <location>
        <begin position="1106"/>
        <end position="1238"/>
    </location>
</feature>
<dbReference type="SMART" id="SM00052">
    <property type="entry name" value="EAL"/>
    <property type="match status" value="1"/>
</dbReference>
<dbReference type="InterPro" id="IPR013656">
    <property type="entry name" value="PAS_4"/>
</dbReference>
<dbReference type="InterPro" id="IPR029016">
    <property type="entry name" value="GAF-like_dom_sf"/>
</dbReference>
<dbReference type="SMART" id="SM00065">
    <property type="entry name" value="GAF"/>
    <property type="match status" value="2"/>
</dbReference>
<dbReference type="Gene3D" id="3.30.450.20">
    <property type="entry name" value="PAS domain"/>
    <property type="match status" value="4"/>
</dbReference>
<dbReference type="Proteomes" id="UP001204445">
    <property type="component" value="Unassembled WGS sequence"/>
</dbReference>
<dbReference type="CDD" id="cd01949">
    <property type="entry name" value="GGDEF"/>
    <property type="match status" value="1"/>
</dbReference>
<dbReference type="InterPro" id="IPR000700">
    <property type="entry name" value="PAS-assoc_C"/>
</dbReference>
<evidence type="ECO:0000259" key="4">
    <source>
        <dbReference type="PROSITE" id="PS50113"/>
    </source>
</evidence>
<evidence type="ECO:0000259" key="5">
    <source>
        <dbReference type="PROSITE" id="PS50883"/>
    </source>
</evidence>
<dbReference type="Pfam" id="PF08448">
    <property type="entry name" value="PAS_4"/>
    <property type="match status" value="1"/>
</dbReference>
<dbReference type="SUPFAM" id="SSF55785">
    <property type="entry name" value="PYP-like sensor domain (PAS domain)"/>
    <property type="match status" value="4"/>
</dbReference>
<dbReference type="InterPro" id="IPR001610">
    <property type="entry name" value="PAC"/>
</dbReference>
<comment type="cofactor">
    <cofactor evidence="1">
        <name>Mg(2+)</name>
        <dbReference type="ChEBI" id="CHEBI:18420"/>
    </cofactor>
</comment>
<sequence>MSEGSKNLQQAVGLLAEALSQMDDAACFDRLIANLAQILGASHVLLAQIEADRARTLTVWSHGRRRSDFDYALAGTPCANVCANNVCHYPTAVQQWFPDDSLLRELGIEAYCGAPVFAVDGQVLGFIAVMHEAPLALLPTDESILTIAAAIAGTILARQHVERAMQAKDQQLANLLRNLPGMAYRCRNDELWTTLFVSEAVTELAGYVPDDLIDNRRLAFVDIIHPDDRQYVAEDIAAQLAEGDSFQVTYRIVTATGDVRWVWEQGRRVSGMDGDNDYLDGYIANITPVIEAQQERDRLLELEQNARAEAEAARHQFQQLFESAPGLYLVLKPDDYRIVGVSNAYLEATYTEREAIVGRTLFEVFPDPPDEMDTNGVSNISASLERVRANRVADAMAVQRYPVRRNDGGFEDHYWSPLNSPVLNVDGSLAYIIHRIEDVTEFVRLKQRRGEWPDSSAVVTDPTSLSEADIVQRSRDLQILNEELRASELRFQYTARAVSDVIWDWDIMADVHWWSDEAQNLFGYSDSDMNNGVVSWEQRVHPEDRKRVLGSFHEVVQGASDFWQAEYRFQRLDGSFAYVSDRGYVIRDNQNRPVRMVGGITDLSERKDHERRLVAANRALTLISRCNAAIIDAVDEQQLLQAICQLAVDIGGYAIAWVGYAQDDAEKSVAIQASAGETNGFLTNIRLSWSAEVDIGRGGVGQCLRTGEPAFYPDISNEPAYEPWRELAQTYNVQSVLVLPLKDETRTFGVLVLNHSQAVAITAEERELLRELAANLAFGIGSLRDRFNQQRILAAISKTAMAVSAHGSQTYFKQLVGNMVDALGARAGFIARFEGRDMERAMIIAAFADGEFLDNFEHTTTGTPCENYHEQGECVIDQGLAERYPQVALIERYQAQAHVGRRLDDSAGNPLGILFLLYSEPLDASGFVISALRIFAVSAAAELEREKNYAQIISQAVLLENTRDTIVMTDLDDRIISWNKGAEQTYGWRAEEAIGCAYDELLQINPALYDQAKRELDRDGYWKGELEKTNKAGEKLIIESRWTLSSESGDGLSAILHIGTDITQRKRDEAHINQLAFYDALTGLPNRSLFMDRLKQTLAAAQRQGQTVAVMFLDLSRFKEINDTQGHDIGDLVLIEVGRRLQDNLREGETLARLGGDEFIVIAVDVDHNRAALIAERLQRTVRAPLRVAGETFGLSVSIGIAFYPQDASTPEELLKQTDIAMYRAKHSGSDHCFYRSEMSEELGQRLDLARRFSKALDNGDLELYYQPQVDLLGDTVIGMEALLRWQDETLGWISPDQFIPLAEERGMMNEVGQWVLTQACRQLVDWHAQGLVLPGRLAINIAAQQIGDPDFIVDTERIIQAAGLQPSQFELELTETGIMIDPEQAIRITRSLKEMGFILAIDDFGTGYSSLAYLKQFAADILKIDISFVRDMLNSSNDRAIVTTIIAMASSLDMKTLAEGVETAEQRLALAKLGCDHAQGYYFGAPVPAGEFSRLWLAPATDAAGKGY</sequence>